<evidence type="ECO:0000313" key="4">
    <source>
        <dbReference type="Proteomes" id="UP000533900"/>
    </source>
</evidence>
<gene>
    <name evidence="3" type="ORF">H7F21_06825</name>
</gene>
<dbReference type="Gene3D" id="3.40.50.1820">
    <property type="entry name" value="alpha/beta hydrolase"/>
    <property type="match status" value="1"/>
</dbReference>
<dbReference type="SUPFAM" id="SSF53474">
    <property type="entry name" value="alpha/beta-Hydrolases"/>
    <property type="match status" value="1"/>
</dbReference>
<protein>
    <submittedName>
        <fullName evidence="3">Carboxylesterase family protein</fullName>
    </submittedName>
</protein>
<dbReference type="AlphaFoldDB" id="A0A842ISQ9"/>
<keyword evidence="4" id="KW-1185">Reference proteome</keyword>
<dbReference type="GO" id="GO:0016787">
    <property type="term" value="F:hydrolase activity"/>
    <property type="evidence" value="ECO:0007669"/>
    <property type="project" value="UniProtKB-KW"/>
</dbReference>
<dbReference type="InterPro" id="IPR050300">
    <property type="entry name" value="GDXG_lipolytic_enzyme"/>
</dbReference>
<evidence type="ECO:0000313" key="3">
    <source>
        <dbReference type="EMBL" id="MBC2844803.1"/>
    </source>
</evidence>
<proteinExistence type="predicted"/>
<feature type="domain" description="BD-FAE-like" evidence="2">
    <location>
        <begin position="36"/>
        <end position="153"/>
    </location>
</feature>
<organism evidence="3 4">
    <name type="scientific">Winogradskyella flava</name>
    <dbReference type="NCBI Taxonomy" id="1884876"/>
    <lineage>
        <taxon>Bacteria</taxon>
        <taxon>Pseudomonadati</taxon>
        <taxon>Bacteroidota</taxon>
        <taxon>Flavobacteriia</taxon>
        <taxon>Flavobacteriales</taxon>
        <taxon>Flavobacteriaceae</taxon>
        <taxon>Winogradskyella</taxon>
    </lineage>
</organism>
<sequence>MQKIIIIFTVVVTMSLSAQKKKTYIYSIKGEDTLSLDVYTPKNIKKNDSLPVLLWMHGGGFSEGSRADSDDVKLAKYAVKEQNYIGISMSYRLLRKGTKTGFGCECSRDLKLETFKQAVVDYMDAAKYIIEHADELKIDTTKIIAGGRSAGAEGVLNAVFMREFFVDSLENYNHVNFAGVFSCAGAIVDARYMTKNNVIPAVLYHGTQDQLVPYGSAPHHYCAPERDGYIMLDGSNAIAEKLADFESSFYFKIVKEAGHEISSIPFADLDKIFNFFEQTVINDEVIQTKVIQTKSE</sequence>
<dbReference type="PANTHER" id="PTHR48081">
    <property type="entry name" value="AB HYDROLASE SUPERFAMILY PROTEIN C4A8.06C"/>
    <property type="match status" value="1"/>
</dbReference>
<dbReference type="InterPro" id="IPR049492">
    <property type="entry name" value="BD-FAE-like_dom"/>
</dbReference>
<dbReference type="EMBL" id="JACLCP010000001">
    <property type="protein sequence ID" value="MBC2844803.1"/>
    <property type="molecule type" value="Genomic_DNA"/>
</dbReference>
<accession>A0A842ISQ9</accession>
<dbReference type="Pfam" id="PF20434">
    <property type="entry name" value="BD-FAE"/>
    <property type="match status" value="1"/>
</dbReference>
<dbReference type="Proteomes" id="UP000533900">
    <property type="component" value="Unassembled WGS sequence"/>
</dbReference>
<dbReference type="InterPro" id="IPR029058">
    <property type="entry name" value="AB_hydrolase_fold"/>
</dbReference>
<reference evidence="3" key="1">
    <citation type="submission" date="2020-08" db="EMBL/GenBank/DDBJ databases">
        <title>Winogradskyella ouciana sp. nov., isolated from the hadal seawater of the Mariana Trench.</title>
        <authorList>
            <person name="He X."/>
        </authorList>
    </citation>
    <scope>NUCLEOTIDE SEQUENCE [LARGE SCALE GENOMIC DNA]</scope>
    <source>
        <strain evidence="3">KCTC 52348</strain>
    </source>
</reference>
<evidence type="ECO:0000256" key="1">
    <source>
        <dbReference type="ARBA" id="ARBA00022801"/>
    </source>
</evidence>
<dbReference type="RefSeq" id="WP_185788447.1">
    <property type="nucleotide sequence ID" value="NZ_JACLCP010000001.1"/>
</dbReference>
<keyword evidence="1" id="KW-0378">Hydrolase</keyword>
<comment type="caution">
    <text evidence="3">The sequence shown here is derived from an EMBL/GenBank/DDBJ whole genome shotgun (WGS) entry which is preliminary data.</text>
</comment>
<name>A0A842ISQ9_9FLAO</name>
<evidence type="ECO:0000259" key="2">
    <source>
        <dbReference type="Pfam" id="PF20434"/>
    </source>
</evidence>